<protein>
    <submittedName>
        <fullName evidence="1">Uncharacterized protein</fullName>
    </submittedName>
</protein>
<proteinExistence type="predicted"/>
<evidence type="ECO:0000313" key="2">
    <source>
        <dbReference type="Proteomes" id="UP000070589"/>
    </source>
</evidence>
<dbReference type="EMBL" id="LHXL01000031">
    <property type="protein sequence ID" value="KXA89566.1"/>
    <property type="molecule type" value="Genomic_DNA"/>
</dbReference>
<keyword evidence="2" id="KW-1185">Reference proteome</keyword>
<accession>A0A133U5Z3</accession>
<comment type="caution">
    <text evidence="1">The sequence shown here is derived from an EMBL/GenBank/DDBJ whole genome shotgun (WGS) entry which is preliminary data.</text>
</comment>
<gene>
    <name evidence="1" type="ORF">AKJ62_02835</name>
</gene>
<reference evidence="1 2" key="1">
    <citation type="journal article" date="2016" name="Sci. Rep.">
        <title>Metabolic traits of an uncultured archaeal lineage -MSBL1- from brine pools of the Red Sea.</title>
        <authorList>
            <person name="Mwirichia R."/>
            <person name="Alam I."/>
            <person name="Rashid M."/>
            <person name="Vinu M."/>
            <person name="Ba-Alawi W."/>
            <person name="Anthony Kamau A."/>
            <person name="Kamanda Ngugi D."/>
            <person name="Goker M."/>
            <person name="Klenk H.P."/>
            <person name="Bajic V."/>
            <person name="Stingl U."/>
        </authorList>
    </citation>
    <scope>NUCLEOTIDE SEQUENCE [LARGE SCALE GENOMIC DNA]</scope>
    <source>
        <strain evidence="1">SCGC-AAA259D14</strain>
    </source>
</reference>
<evidence type="ECO:0000313" key="1">
    <source>
        <dbReference type="EMBL" id="KXA89566.1"/>
    </source>
</evidence>
<name>A0A133U5Z3_9EURY</name>
<dbReference type="AlphaFoldDB" id="A0A133U5Z3"/>
<sequence>MVEKLDYRKLEVELYEVIPDIYLLVSTMYSDFVKFLEENFSGGDLDDRIIELNRKLGSFQAKKFKEAFKESEGSIDLLLKAFALSHWGVLEDVEIVKKSRDELVLQTRNCTWQKYKLREEGSQEDCKSTGLAWRSEFCKQIDSDIEVERVFGPPHDEEVEVWCRWRFTLEE</sequence>
<dbReference type="Pfam" id="PF19620">
    <property type="entry name" value="DUF6125"/>
    <property type="match status" value="1"/>
</dbReference>
<dbReference type="Proteomes" id="UP000070589">
    <property type="component" value="Unassembled WGS sequence"/>
</dbReference>
<organism evidence="1 2">
    <name type="scientific">candidate division MSBL1 archaeon SCGC-AAA259D14</name>
    <dbReference type="NCBI Taxonomy" id="1698261"/>
    <lineage>
        <taxon>Archaea</taxon>
        <taxon>Methanobacteriati</taxon>
        <taxon>Methanobacteriota</taxon>
        <taxon>candidate division MSBL1</taxon>
    </lineage>
</organism>